<reference evidence="2 3" key="1">
    <citation type="journal article" date="2015" name="Sci. Rep.">
        <title>The power of single molecule real-time sequencing technology in the de novo assembly of a eukaryotic genome.</title>
        <authorList>
            <person name="Sakai H."/>
            <person name="Naito K."/>
            <person name="Ogiso-Tanaka E."/>
            <person name="Takahashi Y."/>
            <person name="Iseki K."/>
            <person name="Muto C."/>
            <person name="Satou K."/>
            <person name="Teruya K."/>
            <person name="Shiroma A."/>
            <person name="Shimoji M."/>
            <person name="Hirano T."/>
            <person name="Itoh T."/>
            <person name="Kaga A."/>
            <person name="Tomooka N."/>
        </authorList>
    </citation>
    <scope>NUCLEOTIDE SEQUENCE [LARGE SCALE GENOMIC DNA]</scope>
    <source>
        <strain evidence="3">cv. Shumari</strain>
    </source>
</reference>
<keyword evidence="1" id="KW-1133">Transmembrane helix</keyword>
<organism evidence="2 3">
    <name type="scientific">Vigna angularis var. angularis</name>
    <dbReference type="NCBI Taxonomy" id="157739"/>
    <lineage>
        <taxon>Eukaryota</taxon>
        <taxon>Viridiplantae</taxon>
        <taxon>Streptophyta</taxon>
        <taxon>Embryophyta</taxon>
        <taxon>Tracheophyta</taxon>
        <taxon>Spermatophyta</taxon>
        <taxon>Magnoliopsida</taxon>
        <taxon>eudicotyledons</taxon>
        <taxon>Gunneridae</taxon>
        <taxon>Pentapetalae</taxon>
        <taxon>rosids</taxon>
        <taxon>fabids</taxon>
        <taxon>Fabales</taxon>
        <taxon>Fabaceae</taxon>
        <taxon>Papilionoideae</taxon>
        <taxon>50 kb inversion clade</taxon>
        <taxon>NPAAA clade</taxon>
        <taxon>indigoferoid/millettioid clade</taxon>
        <taxon>Phaseoleae</taxon>
        <taxon>Vigna</taxon>
    </lineage>
</organism>
<protein>
    <submittedName>
        <fullName evidence="2">Uncharacterized protein</fullName>
    </submittedName>
</protein>
<evidence type="ECO:0000313" key="2">
    <source>
        <dbReference type="EMBL" id="BAT88703.1"/>
    </source>
</evidence>
<keyword evidence="3" id="KW-1185">Reference proteome</keyword>
<accession>A0A0S3S794</accession>
<dbReference type="Proteomes" id="UP000291084">
    <property type="component" value="Chromosome 5"/>
</dbReference>
<keyword evidence="1" id="KW-0472">Membrane</keyword>
<proteinExistence type="predicted"/>
<evidence type="ECO:0000256" key="1">
    <source>
        <dbReference type="SAM" id="Phobius"/>
    </source>
</evidence>
<name>A0A0S3S794_PHAAN</name>
<sequence>SQNKYIHTLISVIINNIIKFPESKDTITIHRTTRYKIKSNLTLPYLGLCFLFLFSLALETLFLSFLYVIPTSSPTHSLLNSANFVSLRT</sequence>
<feature type="transmembrane region" description="Helical" evidence="1">
    <location>
        <begin position="43"/>
        <end position="69"/>
    </location>
</feature>
<feature type="non-terminal residue" evidence="2">
    <location>
        <position position="1"/>
    </location>
</feature>
<gene>
    <name evidence="2" type="primary">Vigan.05G228300</name>
    <name evidence="2" type="ORF">VIGAN_05228300</name>
</gene>
<dbReference type="AlphaFoldDB" id="A0A0S3S794"/>
<evidence type="ECO:0000313" key="3">
    <source>
        <dbReference type="Proteomes" id="UP000291084"/>
    </source>
</evidence>
<dbReference type="EMBL" id="AP015038">
    <property type="protein sequence ID" value="BAT88703.1"/>
    <property type="molecule type" value="Genomic_DNA"/>
</dbReference>
<keyword evidence="1" id="KW-0812">Transmembrane</keyword>